<accession>A0A6J4ZN47</accession>
<dbReference type="PANTHER" id="PTHR38603">
    <property type="entry name" value="CHAPERONE NAPD"/>
    <property type="match status" value="1"/>
</dbReference>
<dbReference type="Gene3D" id="3.30.70.920">
    <property type="match status" value="1"/>
</dbReference>
<dbReference type="Proteomes" id="UP000507979">
    <property type="component" value="Unassembled WGS sequence"/>
</dbReference>
<feature type="region of interest" description="Disordered" evidence="5">
    <location>
        <begin position="1"/>
        <end position="20"/>
    </location>
</feature>
<dbReference type="HAMAP" id="MF_02200">
    <property type="entry name" value="NapD"/>
    <property type="match status" value="1"/>
</dbReference>
<evidence type="ECO:0000256" key="4">
    <source>
        <dbReference type="HAMAP-Rule" id="MF_02200"/>
    </source>
</evidence>
<evidence type="ECO:0000256" key="5">
    <source>
        <dbReference type="SAM" id="MobiDB-lite"/>
    </source>
</evidence>
<evidence type="ECO:0000313" key="6">
    <source>
        <dbReference type="EMBL" id="CAB3634240.1"/>
    </source>
</evidence>
<dbReference type="PANTHER" id="PTHR38603:SF1">
    <property type="entry name" value="CHAPERONE NAPD"/>
    <property type="match status" value="1"/>
</dbReference>
<evidence type="ECO:0000256" key="2">
    <source>
        <dbReference type="ARBA" id="ARBA00022490"/>
    </source>
</evidence>
<evidence type="ECO:0000256" key="1">
    <source>
        <dbReference type="ARBA" id="ARBA00004496"/>
    </source>
</evidence>
<gene>
    <name evidence="4 6" type="primary">napD</name>
    <name evidence="6" type="ORF">LMG26845_01421</name>
</gene>
<dbReference type="InterPro" id="IPR005623">
    <property type="entry name" value="Chaperone_NapD_NO3_reduct"/>
</dbReference>
<feature type="compositionally biased region" description="Low complexity" evidence="5">
    <location>
        <begin position="7"/>
        <end position="20"/>
    </location>
</feature>
<dbReference type="GO" id="GO:0005737">
    <property type="term" value="C:cytoplasm"/>
    <property type="evidence" value="ECO:0007669"/>
    <property type="project" value="UniProtKB-SubCell"/>
</dbReference>
<dbReference type="GO" id="GO:0005048">
    <property type="term" value="F:signal sequence binding"/>
    <property type="evidence" value="ECO:0007669"/>
    <property type="project" value="UniProtKB-UniRule"/>
</dbReference>
<comment type="subcellular location">
    <subcellularLocation>
        <location evidence="1 4">Cytoplasm</location>
    </subcellularLocation>
</comment>
<dbReference type="EMBL" id="CADIJR010000009">
    <property type="protein sequence ID" value="CAB3634240.1"/>
    <property type="molecule type" value="Genomic_DNA"/>
</dbReference>
<keyword evidence="3 4" id="KW-0143">Chaperone</keyword>
<name>A0A6J4ZN47_9BURK</name>
<keyword evidence="7" id="KW-1185">Reference proteome</keyword>
<dbReference type="AlphaFoldDB" id="A0A6J4ZN47"/>
<evidence type="ECO:0000256" key="3">
    <source>
        <dbReference type="ARBA" id="ARBA00023186"/>
    </source>
</evidence>
<reference evidence="6 7" key="1">
    <citation type="submission" date="2020-04" db="EMBL/GenBank/DDBJ databases">
        <authorList>
            <person name="De Canck E."/>
        </authorList>
    </citation>
    <scope>NUCLEOTIDE SEQUENCE [LARGE SCALE GENOMIC DNA]</scope>
    <source>
        <strain evidence="6 7">LMG 26845</strain>
    </source>
</reference>
<evidence type="ECO:0000313" key="7">
    <source>
        <dbReference type="Proteomes" id="UP000507979"/>
    </source>
</evidence>
<sequence length="114" mass="11737">MGTDGTASMSAPPSLPAAAPGSPELHIASLVVHATPRRLDEVRRAVLAIAGAEIHGASETGKLVVTLEAPSTDDMMARISQIQRLDGVLASALVYQHADTLAAMNEEIDDGNGP</sequence>
<proteinExistence type="inferred from homology"/>
<organism evidence="6 7">
    <name type="scientific">Achromobacter insuavis</name>
    <dbReference type="NCBI Taxonomy" id="1287735"/>
    <lineage>
        <taxon>Bacteria</taxon>
        <taxon>Pseudomonadati</taxon>
        <taxon>Pseudomonadota</taxon>
        <taxon>Betaproteobacteria</taxon>
        <taxon>Burkholderiales</taxon>
        <taxon>Alcaligenaceae</taxon>
        <taxon>Achromobacter</taxon>
    </lineage>
</organism>
<dbReference type="Pfam" id="PF03927">
    <property type="entry name" value="NapD"/>
    <property type="match status" value="1"/>
</dbReference>
<comment type="similarity">
    <text evidence="4">Belongs to the NapD family.</text>
</comment>
<protein>
    <recommendedName>
        <fullName evidence="4">Chaperone NapD</fullName>
    </recommendedName>
    <alternativeName>
        <fullName evidence="4">NapA signal peptide-binding chaperone NapD</fullName>
    </alternativeName>
</protein>
<keyword evidence="2 4" id="KW-0963">Cytoplasm</keyword>
<comment type="subunit">
    <text evidence="4">Interacts with the cytoplasmic NapA precursor.</text>
</comment>
<dbReference type="GO" id="GO:0051224">
    <property type="term" value="P:negative regulation of protein transport"/>
    <property type="evidence" value="ECO:0007669"/>
    <property type="project" value="UniProtKB-UniRule"/>
</dbReference>
<comment type="function">
    <text evidence="4">Chaperone for NapA, the catalytic subunit of the periplasmic nitrate reductase. It binds directly and specifically to the twin-arginine signal peptide of NapA, preventing premature interaction with the Tat translocase and premature export.</text>
</comment>